<evidence type="ECO:0008006" key="3">
    <source>
        <dbReference type="Google" id="ProtNLM"/>
    </source>
</evidence>
<gene>
    <name evidence="1" type="ORF">MCOR_28327</name>
</gene>
<organism evidence="1 2">
    <name type="scientific">Mytilus coruscus</name>
    <name type="common">Sea mussel</name>
    <dbReference type="NCBI Taxonomy" id="42192"/>
    <lineage>
        <taxon>Eukaryota</taxon>
        <taxon>Metazoa</taxon>
        <taxon>Spiralia</taxon>
        <taxon>Lophotrochozoa</taxon>
        <taxon>Mollusca</taxon>
        <taxon>Bivalvia</taxon>
        <taxon>Autobranchia</taxon>
        <taxon>Pteriomorphia</taxon>
        <taxon>Mytilida</taxon>
        <taxon>Mytiloidea</taxon>
        <taxon>Mytilidae</taxon>
        <taxon>Mytilinae</taxon>
        <taxon>Mytilus</taxon>
    </lineage>
</organism>
<dbReference type="PANTHER" id="PTHR47642">
    <property type="entry name" value="ATP-DEPENDENT DNA HELICASE"/>
    <property type="match status" value="1"/>
</dbReference>
<dbReference type="PANTHER" id="PTHR47642:SF5">
    <property type="entry name" value="ATP-DEPENDENT DNA HELICASE"/>
    <property type="match status" value="1"/>
</dbReference>
<dbReference type="InterPro" id="IPR051055">
    <property type="entry name" value="PIF1_helicase"/>
</dbReference>
<dbReference type="Proteomes" id="UP000507470">
    <property type="component" value="Unassembled WGS sequence"/>
</dbReference>
<dbReference type="AlphaFoldDB" id="A0A6J8CDC8"/>
<evidence type="ECO:0000313" key="1">
    <source>
        <dbReference type="EMBL" id="CAC5393462.1"/>
    </source>
</evidence>
<accession>A0A6J8CDC8</accession>
<sequence length="248" mass="28437">MWQDSFTLYELVTVMRQQEDGEFANLLNCLREGLQSESDITVLQSMVVEFETDIIKEYQHLYTARAEVDQFNNEIFELSTTKNAYIESIDLVTGDVDITLQKTILEKIPQNDPSKTMGLQTIMKIAENLNADICTNISIEDGLTNGASCCIKLLDYRVEGSKRCSIIWVLFDDVNIGMQQRQKYSYLRNTKVEPSWTPIFEITRKFKVGHSSGYHIIRRQFPLRLSATKTIHKSQGSTLNNVVVNFSN</sequence>
<proteinExistence type="predicted"/>
<dbReference type="InterPro" id="IPR027417">
    <property type="entry name" value="P-loop_NTPase"/>
</dbReference>
<name>A0A6J8CDC8_MYTCO</name>
<dbReference type="OrthoDB" id="6148762at2759"/>
<keyword evidence="2" id="KW-1185">Reference proteome</keyword>
<evidence type="ECO:0000313" key="2">
    <source>
        <dbReference type="Proteomes" id="UP000507470"/>
    </source>
</evidence>
<reference evidence="1 2" key="1">
    <citation type="submission" date="2020-06" db="EMBL/GenBank/DDBJ databases">
        <authorList>
            <person name="Li R."/>
            <person name="Bekaert M."/>
        </authorList>
    </citation>
    <scope>NUCLEOTIDE SEQUENCE [LARGE SCALE GENOMIC DNA]</scope>
    <source>
        <strain evidence="2">wild</strain>
    </source>
</reference>
<dbReference type="EMBL" id="CACVKT020005203">
    <property type="protein sequence ID" value="CAC5393462.1"/>
    <property type="molecule type" value="Genomic_DNA"/>
</dbReference>
<protein>
    <recommendedName>
        <fullName evidence="3">DNA helicase</fullName>
    </recommendedName>
</protein>
<dbReference type="SUPFAM" id="SSF52540">
    <property type="entry name" value="P-loop containing nucleoside triphosphate hydrolases"/>
    <property type="match status" value="1"/>
</dbReference>